<evidence type="ECO:0000256" key="7">
    <source>
        <dbReference type="SAM" id="Phobius"/>
    </source>
</evidence>
<sequence length="622" mass="67613">MELIRLQATFGCLDEAVLEPGPGLTVLTLPNGAGKSTWLAFLTAMFYGIDRAERKVRDREPVRTRYLPWSGKPMAGTVQLRWQGREIVLQRTSEGGKPLDTFRAYDPATGRTIPELTGETCGLQLLGVEKSVFLRTACIAGEALAVTPEAQLERRLSNLAATGRESDSARMAAETLAAWKRRCRHNKTGLLPQTEAQLRETGAALAQARSLRRERLACQAALAERAADGPPDSDLEAAQAADRAAQAALAGDPPSETLLQLRGALSHGGAEPVSLPPALESVSPGEILPAAQRALEQLSLPLPRWGLQGALTGLLLLLGLGLLLWVNPWLGAGVLALGLGALAWTASVFRRRRQHLARRRRILEAWQVEREEELMARAVACRDGLTAAWNRQVLLEEVRAFAPDVETADQARAAVDAALRRRETASQTADRVRTLERARWETGGETAALRERAAALAAREEALGGCDALEARVQQLEDRRQTLLDRERALTLALEALEAAQRTLETAYGPRLTAPAGAILRTLTRGQLDGLVLEEGRVLLVREAATGLTRPLSSMSRGTQDQVWLALRLALSALLLPPETPLLLDDALLTFDADRTAAALTQLRQAGRQVLLFTCRKLEEPQ</sequence>
<name>A0A9D0Z5I6_9FIRM</name>
<feature type="coiled-coil region" evidence="5">
    <location>
        <begin position="459"/>
        <end position="493"/>
    </location>
</feature>
<evidence type="ECO:0000256" key="1">
    <source>
        <dbReference type="ARBA" id="ARBA00004651"/>
    </source>
</evidence>
<keyword evidence="4 7" id="KW-0472">Membrane</keyword>
<dbReference type="GO" id="GO:0005524">
    <property type="term" value="F:ATP binding"/>
    <property type="evidence" value="ECO:0007669"/>
    <property type="project" value="InterPro"/>
</dbReference>
<keyword evidence="2 7" id="KW-0812">Transmembrane</keyword>
<feature type="transmembrane region" description="Helical" evidence="7">
    <location>
        <begin position="332"/>
        <end position="349"/>
    </location>
</feature>
<gene>
    <name evidence="8" type="ORF">IAA67_01540</name>
</gene>
<dbReference type="GO" id="GO:0005886">
    <property type="term" value="C:plasma membrane"/>
    <property type="evidence" value="ECO:0007669"/>
    <property type="project" value="UniProtKB-SubCell"/>
</dbReference>
<protein>
    <submittedName>
        <fullName evidence="8">AAA family ATPase</fullName>
    </submittedName>
</protein>
<accession>A0A9D0Z5I6</accession>
<evidence type="ECO:0000313" key="9">
    <source>
        <dbReference type="Proteomes" id="UP000886874"/>
    </source>
</evidence>
<dbReference type="InterPro" id="IPR036640">
    <property type="entry name" value="ABC1_TM_sf"/>
</dbReference>
<evidence type="ECO:0000256" key="2">
    <source>
        <dbReference type="ARBA" id="ARBA00022692"/>
    </source>
</evidence>
<dbReference type="SUPFAM" id="SSF90123">
    <property type="entry name" value="ABC transporter transmembrane region"/>
    <property type="match status" value="1"/>
</dbReference>
<dbReference type="InterPro" id="IPR027417">
    <property type="entry name" value="P-loop_NTPase"/>
</dbReference>
<evidence type="ECO:0000256" key="6">
    <source>
        <dbReference type="SAM" id="MobiDB-lite"/>
    </source>
</evidence>
<feature type="compositionally biased region" description="Low complexity" evidence="6">
    <location>
        <begin position="236"/>
        <end position="250"/>
    </location>
</feature>
<feature type="region of interest" description="Disordered" evidence="6">
    <location>
        <begin position="224"/>
        <end position="251"/>
    </location>
</feature>
<dbReference type="PANTHER" id="PTHR41259">
    <property type="entry name" value="DOUBLE-STRAND BREAK REPAIR RAD50 ATPASE, PUTATIVE-RELATED"/>
    <property type="match status" value="1"/>
</dbReference>
<keyword evidence="3 7" id="KW-1133">Transmembrane helix</keyword>
<organism evidence="8 9">
    <name type="scientific">Candidatus Avoscillospira stercorigallinarum</name>
    <dbReference type="NCBI Taxonomy" id="2840708"/>
    <lineage>
        <taxon>Bacteria</taxon>
        <taxon>Bacillati</taxon>
        <taxon>Bacillota</taxon>
        <taxon>Clostridia</taxon>
        <taxon>Eubacteriales</taxon>
        <taxon>Oscillospiraceae</taxon>
        <taxon>Oscillospiraceae incertae sedis</taxon>
        <taxon>Candidatus Avoscillospira</taxon>
    </lineage>
</organism>
<dbReference type="AlphaFoldDB" id="A0A9D0Z5I6"/>
<reference evidence="8" key="2">
    <citation type="journal article" date="2021" name="PeerJ">
        <title>Extensive microbial diversity within the chicken gut microbiome revealed by metagenomics and culture.</title>
        <authorList>
            <person name="Gilroy R."/>
            <person name="Ravi A."/>
            <person name="Getino M."/>
            <person name="Pursley I."/>
            <person name="Horton D.L."/>
            <person name="Alikhan N.F."/>
            <person name="Baker D."/>
            <person name="Gharbi K."/>
            <person name="Hall N."/>
            <person name="Watson M."/>
            <person name="Adriaenssens E.M."/>
            <person name="Foster-Nyarko E."/>
            <person name="Jarju S."/>
            <person name="Secka A."/>
            <person name="Antonio M."/>
            <person name="Oren A."/>
            <person name="Chaudhuri R.R."/>
            <person name="La Ragione R."/>
            <person name="Hildebrand F."/>
            <person name="Pallen M.J."/>
        </authorList>
    </citation>
    <scope>NUCLEOTIDE SEQUENCE</scope>
    <source>
        <strain evidence="8">ChiSjej2B20-13462</strain>
    </source>
</reference>
<keyword evidence="5" id="KW-0175">Coiled coil</keyword>
<comment type="subcellular location">
    <subcellularLocation>
        <location evidence="1">Cell membrane</location>
        <topology evidence="1">Multi-pass membrane protein</topology>
    </subcellularLocation>
</comment>
<evidence type="ECO:0000256" key="5">
    <source>
        <dbReference type="SAM" id="Coils"/>
    </source>
</evidence>
<dbReference type="EMBL" id="DVFN01000019">
    <property type="protein sequence ID" value="HIQ69001.1"/>
    <property type="molecule type" value="Genomic_DNA"/>
</dbReference>
<dbReference type="PANTHER" id="PTHR41259:SF1">
    <property type="entry name" value="DOUBLE-STRAND BREAK REPAIR RAD50 ATPASE, PUTATIVE-RELATED"/>
    <property type="match status" value="1"/>
</dbReference>
<evidence type="ECO:0000256" key="3">
    <source>
        <dbReference type="ARBA" id="ARBA00022989"/>
    </source>
</evidence>
<proteinExistence type="predicted"/>
<evidence type="ECO:0000313" key="8">
    <source>
        <dbReference type="EMBL" id="HIQ69001.1"/>
    </source>
</evidence>
<comment type="caution">
    <text evidence="8">The sequence shown here is derived from an EMBL/GenBank/DDBJ whole genome shotgun (WGS) entry which is preliminary data.</text>
</comment>
<evidence type="ECO:0000256" key="4">
    <source>
        <dbReference type="ARBA" id="ARBA00023136"/>
    </source>
</evidence>
<dbReference type="SUPFAM" id="SSF52540">
    <property type="entry name" value="P-loop containing nucleoside triphosphate hydrolases"/>
    <property type="match status" value="1"/>
</dbReference>
<feature type="transmembrane region" description="Helical" evidence="7">
    <location>
        <begin position="305"/>
        <end position="326"/>
    </location>
</feature>
<dbReference type="Gene3D" id="3.40.50.300">
    <property type="entry name" value="P-loop containing nucleotide triphosphate hydrolases"/>
    <property type="match status" value="2"/>
</dbReference>
<reference evidence="8" key="1">
    <citation type="submission" date="2020-10" db="EMBL/GenBank/DDBJ databases">
        <authorList>
            <person name="Gilroy R."/>
        </authorList>
    </citation>
    <scope>NUCLEOTIDE SEQUENCE</scope>
    <source>
        <strain evidence="8">ChiSjej2B20-13462</strain>
    </source>
</reference>
<dbReference type="Proteomes" id="UP000886874">
    <property type="component" value="Unassembled WGS sequence"/>
</dbReference>